<gene>
    <name evidence="2" type="ORF">WAZ07_10470</name>
</gene>
<proteinExistence type="predicted"/>
<keyword evidence="1" id="KW-0472">Membrane</keyword>
<feature type="transmembrane region" description="Helical" evidence="1">
    <location>
        <begin position="6"/>
        <end position="25"/>
    </location>
</feature>
<keyword evidence="1" id="KW-1133">Transmembrane helix</keyword>
<reference evidence="2 3" key="1">
    <citation type="submission" date="2024-01" db="EMBL/GenBank/DDBJ databases">
        <title>Seven novel Bacillus-like species.</title>
        <authorList>
            <person name="Liu G."/>
        </authorList>
    </citation>
    <scope>NUCLEOTIDE SEQUENCE [LARGE SCALE GENOMIC DNA]</scope>
    <source>
        <strain evidence="2 3">FJAT-51639</strain>
    </source>
</reference>
<dbReference type="RefSeq" id="WP_336472393.1">
    <property type="nucleotide sequence ID" value="NZ_JBAWSX010000005.1"/>
</dbReference>
<evidence type="ECO:0000313" key="2">
    <source>
        <dbReference type="EMBL" id="MEI4801745.1"/>
    </source>
</evidence>
<sequence length="75" mass="8893">MMWLSFFIGYIVGTIICLIIMIQFLKAKEVKDLDYDIDSSIKKEMEQLKEIKNDNDIENKTRIRITYCKKCGRPV</sequence>
<dbReference type="EMBL" id="JBAWSX010000005">
    <property type="protein sequence ID" value="MEI4801745.1"/>
    <property type="molecule type" value="Genomic_DNA"/>
</dbReference>
<comment type="caution">
    <text evidence="2">The sequence shown here is derived from an EMBL/GenBank/DDBJ whole genome shotgun (WGS) entry which is preliminary data.</text>
</comment>
<organism evidence="2 3">
    <name type="scientific">Bacillus bruguierae</name>
    <dbReference type="NCBI Taxonomy" id="3127667"/>
    <lineage>
        <taxon>Bacteria</taxon>
        <taxon>Bacillati</taxon>
        <taxon>Bacillota</taxon>
        <taxon>Bacilli</taxon>
        <taxon>Bacillales</taxon>
        <taxon>Bacillaceae</taxon>
        <taxon>Bacillus</taxon>
    </lineage>
</organism>
<dbReference type="Proteomes" id="UP001372526">
    <property type="component" value="Unassembled WGS sequence"/>
</dbReference>
<protein>
    <submittedName>
        <fullName evidence="2">Uncharacterized protein</fullName>
    </submittedName>
</protein>
<evidence type="ECO:0000256" key="1">
    <source>
        <dbReference type="SAM" id="Phobius"/>
    </source>
</evidence>
<keyword evidence="3" id="KW-1185">Reference proteome</keyword>
<evidence type="ECO:0000313" key="3">
    <source>
        <dbReference type="Proteomes" id="UP001372526"/>
    </source>
</evidence>
<accession>A0ABU8FGC8</accession>
<name>A0ABU8FGC8_9BACI</name>
<keyword evidence="1" id="KW-0812">Transmembrane</keyword>